<accession>A0A6C2YQV1</accession>
<feature type="domain" description="Peptidase M24" evidence="1">
    <location>
        <begin position="153"/>
        <end position="373"/>
    </location>
</feature>
<dbReference type="InterPro" id="IPR036005">
    <property type="entry name" value="Creatinase/aminopeptidase-like"/>
</dbReference>
<dbReference type="InParanoid" id="A0A6C2YQV1"/>
<dbReference type="EMBL" id="LR586016">
    <property type="protein sequence ID" value="VIP03262.1"/>
    <property type="molecule type" value="Genomic_DNA"/>
</dbReference>
<proteinExistence type="predicted"/>
<keyword evidence="3" id="KW-1185">Reference proteome</keyword>
<organism evidence="2">
    <name type="scientific">Tuwongella immobilis</name>
    <dbReference type="NCBI Taxonomy" id="692036"/>
    <lineage>
        <taxon>Bacteria</taxon>
        <taxon>Pseudomonadati</taxon>
        <taxon>Planctomycetota</taxon>
        <taxon>Planctomycetia</taxon>
        <taxon>Gemmatales</taxon>
        <taxon>Gemmataceae</taxon>
        <taxon>Tuwongella</taxon>
    </lineage>
</organism>
<name>A0A6C2YQV1_9BACT</name>
<dbReference type="Proteomes" id="UP000464378">
    <property type="component" value="Chromosome"/>
</dbReference>
<dbReference type="InterPro" id="IPR000994">
    <property type="entry name" value="Pept_M24"/>
</dbReference>
<sequence length="394" mass="43581">MFDLAAVQSAIREDGLDAWLLYDFRGLNVLARRVLPFAPDAHLTRRWFYLIPANGTPQKLVHRIESGALDIVPGDKSIYLRWQELEAGVQKLVQGCKRIAMETIARNANPYVSRVDAGTVELVRSFGPEIVSSGDLIQRFEACWSESQWQLHLQAAEITNAAYTVAANFISEQVRAHGNVRESAVQQVIMDHFRKHGAVTDSTPIVGVGPHSGDPHYHTTPETDVTMGVGDFVLIDLWAKMNHPDAVYSDLTRTFVIGAEPSAKHVEVFNIVRDARDAGIARVKAAFSSGETLQGWQVDDAVRAVIEKAGYGEQFCHRTGHSIGRETHGNGANMDNLETKETRRVMPRTCFSIEPGIYLPEFGVRSEIDVYVDANGGVHVTGGELQTEIIRIPV</sequence>
<reference evidence="2" key="1">
    <citation type="submission" date="2019-04" db="EMBL/GenBank/DDBJ databases">
        <authorList>
            <consortium name="Science for Life Laboratories"/>
        </authorList>
    </citation>
    <scope>NUCLEOTIDE SEQUENCE</scope>
    <source>
        <strain evidence="2">MBLW1</strain>
    </source>
</reference>
<evidence type="ECO:0000259" key="1">
    <source>
        <dbReference type="Pfam" id="PF00557"/>
    </source>
</evidence>
<dbReference type="Pfam" id="PF00557">
    <property type="entry name" value="Peptidase_M24"/>
    <property type="match status" value="1"/>
</dbReference>
<gene>
    <name evidence="2" type="ORF">GMBLW1_06980</name>
</gene>
<dbReference type="InterPro" id="IPR050659">
    <property type="entry name" value="Peptidase_M24B"/>
</dbReference>
<dbReference type="PANTHER" id="PTHR46112">
    <property type="entry name" value="AMINOPEPTIDASE"/>
    <property type="match status" value="1"/>
</dbReference>
<evidence type="ECO:0000313" key="3">
    <source>
        <dbReference type="Proteomes" id="UP000464378"/>
    </source>
</evidence>
<dbReference type="RefSeq" id="WP_162658346.1">
    <property type="nucleotide sequence ID" value="NZ_LR593887.1"/>
</dbReference>
<dbReference type="KEGG" id="tim:GMBLW1_06980"/>
<dbReference type="AlphaFoldDB" id="A0A6C2YQV1"/>
<dbReference type="EMBL" id="LR593887">
    <property type="protein sequence ID" value="VTS03874.1"/>
    <property type="molecule type" value="Genomic_DNA"/>
</dbReference>
<evidence type="ECO:0000313" key="2">
    <source>
        <dbReference type="EMBL" id="VIP03262.1"/>
    </source>
</evidence>
<protein>
    <recommendedName>
        <fullName evidence="1">Peptidase M24 domain-containing protein</fullName>
    </recommendedName>
</protein>
<dbReference type="SUPFAM" id="SSF55920">
    <property type="entry name" value="Creatinase/aminopeptidase"/>
    <property type="match status" value="1"/>
</dbReference>
<dbReference type="PANTHER" id="PTHR46112:SF3">
    <property type="entry name" value="AMINOPEPTIDASE YPDF"/>
    <property type="match status" value="1"/>
</dbReference>
<dbReference type="Gene3D" id="3.90.230.10">
    <property type="entry name" value="Creatinase/methionine aminopeptidase superfamily"/>
    <property type="match status" value="1"/>
</dbReference>